<dbReference type="RefSeq" id="XP_004255067.1">
    <property type="nucleotide sequence ID" value="XM_004255019.1"/>
</dbReference>
<name>A0A0A1U2J3_ENTIV</name>
<protein>
    <submittedName>
        <fullName evidence="1">Uncharacterized protein</fullName>
    </submittedName>
</protein>
<evidence type="ECO:0000313" key="1">
    <source>
        <dbReference type="EMBL" id="ELP88296.1"/>
    </source>
</evidence>
<evidence type="ECO:0000313" key="2">
    <source>
        <dbReference type="Proteomes" id="UP000014680"/>
    </source>
</evidence>
<dbReference type="GeneID" id="14887021"/>
<gene>
    <name evidence="1" type="ORF">EIN_226790</name>
</gene>
<dbReference type="AlphaFoldDB" id="A0A0A1U2J3"/>
<accession>A0A0A1U2J3</accession>
<dbReference type="EMBL" id="KB206756">
    <property type="protein sequence ID" value="ELP88296.1"/>
    <property type="molecule type" value="Genomic_DNA"/>
</dbReference>
<dbReference type="KEGG" id="eiv:EIN_226790"/>
<keyword evidence="2" id="KW-1185">Reference proteome</keyword>
<proteinExistence type="predicted"/>
<dbReference type="VEuPathDB" id="AmoebaDB:EIN_226790"/>
<organism evidence="1 2">
    <name type="scientific">Entamoeba invadens IP1</name>
    <dbReference type="NCBI Taxonomy" id="370355"/>
    <lineage>
        <taxon>Eukaryota</taxon>
        <taxon>Amoebozoa</taxon>
        <taxon>Evosea</taxon>
        <taxon>Archamoebae</taxon>
        <taxon>Mastigamoebida</taxon>
        <taxon>Entamoebidae</taxon>
        <taxon>Entamoeba</taxon>
    </lineage>
</organism>
<reference evidence="1 2" key="1">
    <citation type="submission" date="2012-10" db="EMBL/GenBank/DDBJ databases">
        <authorList>
            <person name="Zafar N."/>
            <person name="Inman J."/>
            <person name="Hall N."/>
            <person name="Lorenzi H."/>
            <person name="Caler E."/>
        </authorList>
    </citation>
    <scope>NUCLEOTIDE SEQUENCE [LARGE SCALE GENOMIC DNA]</scope>
    <source>
        <strain evidence="1 2">IP1</strain>
    </source>
</reference>
<dbReference type="OrthoDB" id="10556835at2759"/>
<sequence>MNSIYSCVENTRKFGPKKELIKIMYLTLSLLVIGLCRANTFCCKYTSGKECWCDSFQDCATDMVKNDVCIGSYECNIYCYHSSLCLSSKSSFNVKALPRGLTSMSFYSLRWYSPSPF</sequence>
<dbReference type="Proteomes" id="UP000014680">
    <property type="component" value="Unassembled WGS sequence"/>
</dbReference>